<feature type="transmembrane region" description="Helical" evidence="1">
    <location>
        <begin position="46"/>
        <end position="64"/>
    </location>
</feature>
<evidence type="ECO:0000313" key="3">
    <source>
        <dbReference type="EMBL" id="SVA56086.1"/>
    </source>
</evidence>
<name>A0A381WU95_9ZZZZ</name>
<accession>A0A381WU95</accession>
<sequence>MGREEYQAGDLVFAILMLFIVMVLLVSIPFETKWFDGVPLVKQPRLWPTFCLVGMALFGLLYSIQIWRSYKIQLGQVQGELNELSSWLRPLEFVFYFVLYVWSVPLAGYLLSTLLFFSLLTIRAGYRTLLMFWVSLATGFGIVIVFKSLLQVKIASGAIYDYLPDGWATFFMIYF</sequence>
<keyword evidence="1" id="KW-1133">Transmembrane helix</keyword>
<dbReference type="EMBL" id="UINC01012904">
    <property type="protein sequence ID" value="SVA56086.1"/>
    <property type="molecule type" value="Genomic_DNA"/>
</dbReference>
<reference evidence="3" key="1">
    <citation type="submission" date="2018-05" db="EMBL/GenBank/DDBJ databases">
        <authorList>
            <person name="Lanie J.A."/>
            <person name="Ng W.-L."/>
            <person name="Kazmierczak K.M."/>
            <person name="Andrzejewski T.M."/>
            <person name="Davidsen T.M."/>
            <person name="Wayne K.J."/>
            <person name="Tettelin H."/>
            <person name="Glass J.I."/>
            <person name="Rusch D."/>
            <person name="Podicherti R."/>
            <person name="Tsui H.-C.T."/>
            <person name="Winkler M.E."/>
        </authorList>
    </citation>
    <scope>NUCLEOTIDE SEQUENCE</scope>
</reference>
<dbReference type="AlphaFoldDB" id="A0A381WU95"/>
<keyword evidence="1" id="KW-0812">Transmembrane</keyword>
<dbReference type="Pfam" id="PF07331">
    <property type="entry name" value="TctB"/>
    <property type="match status" value="1"/>
</dbReference>
<organism evidence="3">
    <name type="scientific">marine metagenome</name>
    <dbReference type="NCBI Taxonomy" id="408172"/>
    <lineage>
        <taxon>unclassified sequences</taxon>
        <taxon>metagenomes</taxon>
        <taxon>ecological metagenomes</taxon>
    </lineage>
</organism>
<evidence type="ECO:0000256" key="1">
    <source>
        <dbReference type="SAM" id="Phobius"/>
    </source>
</evidence>
<dbReference type="InterPro" id="IPR009936">
    <property type="entry name" value="DUF1468"/>
</dbReference>
<feature type="transmembrane region" description="Helical" evidence="1">
    <location>
        <begin position="93"/>
        <end position="117"/>
    </location>
</feature>
<feature type="transmembrane region" description="Helical" evidence="1">
    <location>
        <begin position="129"/>
        <end position="150"/>
    </location>
</feature>
<feature type="domain" description="DUF1468" evidence="2">
    <location>
        <begin position="13"/>
        <end position="153"/>
    </location>
</feature>
<keyword evidence="1" id="KW-0472">Membrane</keyword>
<proteinExistence type="predicted"/>
<evidence type="ECO:0000259" key="2">
    <source>
        <dbReference type="Pfam" id="PF07331"/>
    </source>
</evidence>
<protein>
    <recommendedName>
        <fullName evidence="2">DUF1468 domain-containing protein</fullName>
    </recommendedName>
</protein>
<gene>
    <name evidence="3" type="ORF">METZ01_LOCUS108940</name>
</gene>
<feature type="transmembrane region" description="Helical" evidence="1">
    <location>
        <begin position="12"/>
        <end position="30"/>
    </location>
</feature>